<dbReference type="AlphaFoldDB" id="A0AAD5SUB6"/>
<keyword evidence="5" id="KW-0472">Membrane</keyword>
<dbReference type="PANTHER" id="PTHR28234:SF1">
    <property type="entry name" value="NUCLEAR CONTROL OF ATPASE PROTEIN 2"/>
    <property type="match status" value="1"/>
</dbReference>
<accession>A0AAD5SUB6</accession>
<dbReference type="Pfam" id="PF08637">
    <property type="entry name" value="NCA2"/>
    <property type="match status" value="1"/>
</dbReference>
<evidence type="ECO:0000256" key="5">
    <source>
        <dbReference type="ARBA" id="ARBA00023136"/>
    </source>
</evidence>
<sequence length="625" mass="66809">MTEIDVRAQLLATALTHGSSNVNGGREATLINALDTLSRGGHGHSLATVQGVLTAVQKAMRDGEDTAATSGGERRVLELVATELVSHARGAVLASARRLADERAVLGRIGRSRTWLAVHAVNERLGVGAVLRGAAKTATRSLGVGLGFLDAARANVAARAWAVGEQQRRHAALLGLLVRAGVGVGVGVGAGTTGDADACLALVALAAHALRASPFAAAAPLPSHVAALVSASASASASSAAAASSPDPASSSDLRSRFDRALAVVRLLDPESEPSPPSAASAQQIVSFAPSTLQLYWLPATLGVSLVVTALSSVSRNKLTIAAAADNLLKTAHAFVADYIMAPLLQIYSTIRHKERRLALMGELSLSSDLDSLERMVLDFAKDHGVTDPALIDQVKSQVANGDLSIVMTRYEDEMKSPFWQSIRGDLIRTLLIQIQKSKVDLELAMSALDKLLQANELNFTIMSSVPVVLLVYATYRQLRYFIRRRRGLGQEQAYDTIRASLQDVERLLNRANRSTTPENINSTTITSTNTNSDTVGSGGGGGGCGNYIDYAEEGNIQGLSFVNYGFLLIELSNLKQLSGRVPPKYRERFAQDLVELSDPQWTVYQRCETVKRMSRFYPFLREEE</sequence>
<gene>
    <name evidence="7" type="primary">NCA2</name>
    <name evidence="7" type="ORF">HK100_004039</name>
</gene>
<feature type="compositionally biased region" description="Low complexity" evidence="6">
    <location>
        <begin position="516"/>
        <end position="536"/>
    </location>
</feature>
<name>A0AAD5SUB6_9FUNG</name>
<reference evidence="7" key="1">
    <citation type="submission" date="2020-05" db="EMBL/GenBank/DDBJ databases">
        <title>Phylogenomic resolution of chytrid fungi.</title>
        <authorList>
            <person name="Stajich J.E."/>
            <person name="Amses K."/>
            <person name="Simmons R."/>
            <person name="Seto K."/>
            <person name="Myers J."/>
            <person name="Bonds A."/>
            <person name="Quandt C.A."/>
            <person name="Barry K."/>
            <person name="Liu P."/>
            <person name="Grigoriev I."/>
            <person name="Longcore J.E."/>
            <person name="James T.Y."/>
        </authorList>
    </citation>
    <scope>NUCLEOTIDE SEQUENCE</scope>
    <source>
        <strain evidence="7">JEL0513</strain>
    </source>
</reference>
<comment type="subcellular location">
    <subcellularLocation>
        <location evidence="1">Mitochondrion membrane</location>
        <topology evidence="1">Multi-pass membrane protein</topology>
    </subcellularLocation>
</comment>
<evidence type="ECO:0000313" key="7">
    <source>
        <dbReference type="EMBL" id="KAJ3104542.1"/>
    </source>
</evidence>
<dbReference type="GO" id="GO:0005741">
    <property type="term" value="C:mitochondrial outer membrane"/>
    <property type="evidence" value="ECO:0007669"/>
    <property type="project" value="TreeGrafter"/>
</dbReference>
<dbReference type="Proteomes" id="UP001211907">
    <property type="component" value="Unassembled WGS sequence"/>
</dbReference>
<dbReference type="PANTHER" id="PTHR28234">
    <property type="entry name" value="NUCLEAR CONTROL OF ATPASE PROTEIN 2"/>
    <property type="match status" value="1"/>
</dbReference>
<evidence type="ECO:0000313" key="8">
    <source>
        <dbReference type="Proteomes" id="UP001211907"/>
    </source>
</evidence>
<evidence type="ECO:0000256" key="1">
    <source>
        <dbReference type="ARBA" id="ARBA00004225"/>
    </source>
</evidence>
<feature type="region of interest" description="Disordered" evidence="6">
    <location>
        <begin position="516"/>
        <end position="539"/>
    </location>
</feature>
<evidence type="ECO:0000256" key="4">
    <source>
        <dbReference type="ARBA" id="ARBA00023128"/>
    </source>
</evidence>
<evidence type="ECO:0000256" key="2">
    <source>
        <dbReference type="ARBA" id="ARBA00022692"/>
    </source>
</evidence>
<keyword evidence="4" id="KW-0496">Mitochondrion</keyword>
<keyword evidence="2" id="KW-0812">Transmembrane</keyword>
<dbReference type="InterPro" id="IPR013946">
    <property type="entry name" value="NCA2-like"/>
</dbReference>
<evidence type="ECO:0000256" key="6">
    <source>
        <dbReference type="SAM" id="MobiDB-lite"/>
    </source>
</evidence>
<protein>
    <submittedName>
        <fullName evidence="7">Nuclear control of ATPase protein 2</fullName>
    </submittedName>
</protein>
<comment type="caution">
    <text evidence="7">The sequence shown here is derived from an EMBL/GenBank/DDBJ whole genome shotgun (WGS) entry which is preliminary data.</text>
</comment>
<keyword evidence="3" id="KW-1133">Transmembrane helix</keyword>
<evidence type="ECO:0000256" key="3">
    <source>
        <dbReference type="ARBA" id="ARBA00022989"/>
    </source>
</evidence>
<proteinExistence type="predicted"/>
<dbReference type="EMBL" id="JADGJH010002051">
    <property type="protein sequence ID" value="KAJ3104542.1"/>
    <property type="molecule type" value="Genomic_DNA"/>
</dbReference>
<organism evidence="7 8">
    <name type="scientific">Physocladia obscura</name>
    <dbReference type="NCBI Taxonomy" id="109957"/>
    <lineage>
        <taxon>Eukaryota</taxon>
        <taxon>Fungi</taxon>
        <taxon>Fungi incertae sedis</taxon>
        <taxon>Chytridiomycota</taxon>
        <taxon>Chytridiomycota incertae sedis</taxon>
        <taxon>Chytridiomycetes</taxon>
        <taxon>Chytridiales</taxon>
        <taxon>Chytriomycetaceae</taxon>
        <taxon>Physocladia</taxon>
    </lineage>
</organism>
<keyword evidence="8" id="KW-1185">Reference proteome</keyword>